<reference evidence="2" key="2">
    <citation type="journal article" date="2015" name="Fish Shellfish Immunol.">
        <title>Early steps in the European eel (Anguilla anguilla)-Vibrio vulnificus interaction in the gills: Role of the RtxA13 toxin.</title>
        <authorList>
            <person name="Callol A."/>
            <person name="Pajuelo D."/>
            <person name="Ebbesson L."/>
            <person name="Teles M."/>
            <person name="MacKenzie S."/>
            <person name="Amaro C."/>
        </authorList>
    </citation>
    <scope>NUCLEOTIDE SEQUENCE</scope>
</reference>
<keyword evidence="1" id="KW-0812">Transmembrane</keyword>
<dbReference type="AlphaFoldDB" id="A0A0E9WQ09"/>
<organism evidence="2">
    <name type="scientific">Anguilla anguilla</name>
    <name type="common">European freshwater eel</name>
    <name type="synonym">Muraena anguilla</name>
    <dbReference type="NCBI Taxonomy" id="7936"/>
    <lineage>
        <taxon>Eukaryota</taxon>
        <taxon>Metazoa</taxon>
        <taxon>Chordata</taxon>
        <taxon>Craniata</taxon>
        <taxon>Vertebrata</taxon>
        <taxon>Euteleostomi</taxon>
        <taxon>Actinopterygii</taxon>
        <taxon>Neopterygii</taxon>
        <taxon>Teleostei</taxon>
        <taxon>Anguilliformes</taxon>
        <taxon>Anguillidae</taxon>
        <taxon>Anguilla</taxon>
    </lineage>
</organism>
<accession>A0A0E9WQ09</accession>
<keyword evidence="1" id="KW-1133">Transmembrane helix</keyword>
<reference evidence="2" key="1">
    <citation type="submission" date="2014-11" db="EMBL/GenBank/DDBJ databases">
        <authorList>
            <person name="Amaro Gonzalez C."/>
        </authorList>
    </citation>
    <scope>NUCLEOTIDE SEQUENCE</scope>
</reference>
<protein>
    <submittedName>
        <fullName evidence="2">Uncharacterized protein</fullName>
    </submittedName>
</protein>
<feature type="transmembrane region" description="Helical" evidence="1">
    <location>
        <begin position="33"/>
        <end position="58"/>
    </location>
</feature>
<dbReference type="EMBL" id="GBXM01016073">
    <property type="protein sequence ID" value="JAH92504.1"/>
    <property type="molecule type" value="Transcribed_RNA"/>
</dbReference>
<sequence>MHTCYCKAWSSGSHGTRQSQSPQKERCSFSYEVAILFFCLFYFILFTIFFVSVFLFFIDRYGKFLFSQILLLRDTFF</sequence>
<evidence type="ECO:0000256" key="1">
    <source>
        <dbReference type="SAM" id="Phobius"/>
    </source>
</evidence>
<name>A0A0E9WQ09_ANGAN</name>
<evidence type="ECO:0000313" key="2">
    <source>
        <dbReference type="EMBL" id="JAH92504.1"/>
    </source>
</evidence>
<keyword evidence="1" id="KW-0472">Membrane</keyword>
<proteinExistence type="predicted"/>